<dbReference type="GO" id="GO:0005509">
    <property type="term" value="F:calcium ion binding"/>
    <property type="evidence" value="ECO:0007669"/>
    <property type="project" value="InterPro"/>
</dbReference>
<name>I2Q3T8_9BACT</name>
<dbReference type="STRING" id="596152.DesU5LDRAFT_2799"/>
<dbReference type="SUPFAM" id="SSF51120">
    <property type="entry name" value="beta-Roll"/>
    <property type="match status" value="1"/>
</dbReference>
<organism evidence="1">
    <name type="scientific">Desulfovibrio sp. U5L</name>
    <dbReference type="NCBI Taxonomy" id="596152"/>
    <lineage>
        <taxon>Bacteria</taxon>
        <taxon>Pseudomonadati</taxon>
        <taxon>Thermodesulfobacteriota</taxon>
        <taxon>Desulfovibrionia</taxon>
        <taxon>Desulfovibrionales</taxon>
        <taxon>Desulfovibrionaceae</taxon>
        <taxon>Desulfovibrio</taxon>
    </lineage>
</organism>
<accession>I2Q3T8</accession>
<protein>
    <recommendedName>
        <fullName evidence="2">Calcium-binding protein</fullName>
    </recommendedName>
</protein>
<dbReference type="AlphaFoldDB" id="I2Q3T8"/>
<dbReference type="OrthoDB" id="223957at2"/>
<sequence length="208" mass="20630">MLTFVDLTNSDVVSDAAEGTGLVGGPLKDANGNSYFIGESLSSSEAAVISVMNLLASQNSVVQASVASPWELVGGDANDVLSGGFSGNIVFGEGGNDTLGGAFGSNLLDGGTGNDTLYAGIMPGLYIGGDGTDSIVLPSSSGNVNLCATSIVYTDPTTSTTSVLTGYAAVDTFTGVNYGFIDSSVENVTFAGSGTTVSLSTLASTNSI</sequence>
<reference evidence="1" key="1">
    <citation type="submission" date="2011-11" db="EMBL/GenBank/DDBJ databases">
        <title>Improved High-Quality Draft sequence of Desulfovibrio sp. U5L.</title>
        <authorList>
            <consortium name="US DOE Joint Genome Institute"/>
            <person name="Lucas S."/>
            <person name="Han J."/>
            <person name="Lapidus A."/>
            <person name="Cheng J.-F."/>
            <person name="Goodwin L."/>
            <person name="Pitluck S."/>
            <person name="Peters L."/>
            <person name="Ovchinnikova G."/>
            <person name="Held B."/>
            <person name="Detter J.C."/>
            <person name="Han C."/>
            <person name="Tapia R."/>
            <person name="Land M."/>
            <person name="Hauser L."/>
            <person name="Kyrpides N."/>
            <person name="Ivanova N."/>
            <person name="Pagani I."/>
            <person name="Gabster J."/>
            <person name="Walker C."/>
            <person name="Stolyar S."/>
            <person name="Stahl D."/>
            <person name="Arkin A."/>
            <person name="Dehal P."/>
            <person name="Hazen T."/>
            <person name="Woyke T."/>
        </authorList>
    </citation>
    <scope>NUCLEOTIDE SEQUENCE [LARGE SCALE GENOMIC DNA]</scope>
    <source>
        <strain evidence="1">U5L</strain>
    </source>
</reference>
<dbReference type="EMBL" id="JH600068">
    <property type="protein sequence ID" value="EIG54444.1"/>
    <property type="molecule type" value="Genomic_DNA"/>
</dbReference>
<evidence type="ECO:0008006" key="2">
    <source>
        <dbReference type="Google" id="ProtNLM"/>
    </source>
</evidence>
<dbReference type="eggNOG" id="ENOG5030JMX">
    <property type="taxonomic scope" value="Bacteria"/>
</dbReference>
<dbReference type="HOGENOM" id="CLU_1183518_0_0_7"/>
<proteinExistence type="predicted"/>
<dbReference type="InterPro" id="IPR011049">
    <property type="entry name" value="Serralysin-like_metalloprot_C"/>
</dbReference>
<dbReference type="PRINTS" id="PR00313">
    <property type="entry name" value="CABNDNGRPT"/>
</dbReference>
<evidence type="ECO:0000313" key="1">
    <source>
        <dbReference type="EMBL" id="EIG54444.1"/>
    </source>
</evidence>
<gene>
    <name evidence="1" type="ORF">DesU5LDRAFT_2799</name>
</gene>
<dbReference type="InterPro" id="IPR001343">
    <property type="entry name" value="Hemolysn_Ca-bd"/>
</dbReference>
<dbReference type="Pfam" id="PF00353">
    <property type="entry name" value="HemolysinCabind"/>
    <property type="match status" value="2"/>
</dbReference>
<dbReference type="Gene3D" id="2.150.10.10">
    <property type="entry name" value="Serralysin-like metalloprotease, C-terminal"/>
    <property type="match status" value="1"/>
</dbReference>